<proteinExistence type="predicted"/>
<evidence type="ECO:0000313" key="1">
    <source>
        <dbReference type="EMBL" id="GGZ67941.1"/>
    </source>
</evidence>
<evidence type="ECO:0000313" key="2">
    <source>
        <dbReference type="Proteomes" id="UP000622604"/>
    </source>
</evidence>
<name>A0A8H9M4A9_9ALTE</name>
<reference evidence="1" key="1">
    <citation type="journal article" date="2014" name="Int. J. Syst. Evol. Microbiol.">
        <title>Complete genome sequence of Corynebacterium casei LMG S-19264T (=DSM 44701T), isolated from a smear-ripened cheese.</title>
        <authorList>
            <consortium name="US DOE Joint Genome Institute (JGI-PGF)"/>
            <person name="Walter F."/>
            <person name="Albersmeier A."/>
            <person name="Kalinowski J."/>
            <person name="Ruckert C."/>
        </authorList>
    </citation>
    <scope>NUCLEOTIDE SEQUENCE</scope>
    <source>
        <strain evidence="1">KCTC 32337</strain>
    </source>
</reference>
<dbReference type="Proteomes" id="UP000622604">
    <property type="component" value="Unassembled WGS sequence"/>
</dbReference>
<sequence>MSKCQNCINLSQKMSATSPKKLSALIAKIKSAVEAGIFVEVNVGQCEYTEPFEILIETPILKNRQNNL</sequence>
<organism evidence="1 2">
    <name type="scientific">Paraglaciecola chathamensis</name>
    <dbReference type="NCBI Taxonomy" id="368405"/>
    <lineage>
        <taxon>Bacteria</taxon>
        <taxon>Pseudomonadati</taxon>
        <taxon>Pseudomonadota</taxon>
        <taxon>Gammaproteobacteria</taxon>
        <taxon>Alteromonadales</taxon>
        <taxon>Alteromonadaceae</taxon>
        <taxon>Paraglaciecola</taxon>
    </lineage>
</organism>
<dbReference type="AlphaFoldDB" id="A0A8H9M4A9"/>
<accession>A0A8H9M4A9</accession>
<reference evidence="1" key="2">
    <citation type="submission" date="2020-09" db="EMBL/GenBank/DDBJ databases">
        <authorList>
            <person name="Sun Q."/>
            <person name="Kim S."/>
        </authorList>
    </citation>
    <scope>NUCLEOTIDE SEQUENCE</scope>
    <source>
        <strain evidence="1">KCTC 32337</strain>
    </source>
</reference>
<gene>
    <name evidence="1" type="ORF">GCM10011274_28200</name>
</gene>
<comment type="caution">
    <text evidence="1">The sequence shown here is derived from an EMBL/GenBank/DDBJ whole genome shotgun (WGS) entry which is preliminary data.</text>
</comment>
<protein>
    <submittedName>
        <fullName evidence="1">Uncharacterized protein</fullName>
    </submittedName>
</protein>
<dbReference type="EMBL" id="BMZC01000007">
    <property type="protein sequence ID" value="GGZ67941.1"/>
    <property type="molecule type" value="Genomic_DNA"/>
</dbReference>